<dbReference type="InterPro" id="IPR051910">
    <property type="entry name" value="ComF/GntX_DNA_util-trans"/>
</dbReference>
<keyword evidence="4" id="KW-1185">Reference proteome</keyword>
<comment type="similarity">
    <text evidence="1">Belongs to the ComF/GntX family.</text>
</comment>
<dbReference type="Gene3D" id="3.40.50.2020">
    <property type="match status" value="1"/>
</dbReference>
<dbReference type="InterPro" id="IPR000836">
    <property type="entry name" value="PRTase_dom"/>
</dbReference>
<evidence type="ECO:0000313" key="4">
    <source>
        <dbReference type="Proteomes" id="UP000091969"/>
    </source>
</evidence>
<dbReference type="InterPro" id="IPR029057">
    <property type="entry name" value="PRTase-like"/>
</dbReference>
<evidence type="ECO:0000259" key="2">
    <source>
        <dbReference type="Pfam" id="PF00156"/>
    </source>
</evidence>
<dbReference type="RefSeq" id="WP_068610706.1">
    <property type="nucleotide sequence ID" value="NZ_LZDH01000065.1"/>
</dbReference>
<dbReference type="EMBL" id="LZDH01000065">
    <property type="protein sequence ID" value="OBS30160.1"/>
    <property type="molecule type" value="Genomic_DNA"/>
</dbReference>
<dbReference type="Pfam" id="PF00156">
    <property type="entry name" value="Pribosyltran"/>
    <property type="match status" value="1"/>
</dbReference>
<dbReference type="STRING" id="1101373.A9O67_09710"/>
<dbReference type="SUPFAM" id="SSF53271">
    <property type="entry name" value="PRTase-like"/>
    <property type="match status" value="1"/>
</dbReference>
<dbReference type="CDD" id="cd06223">
    <property type="entry name" value="PRTases_typeI"/>
    <property type="match status" value="1"/>
</dbReference>
<reference evidence="3 4" key="1">
    <citation type="submission" date="2016-06" db="EMBL/GenBank/DDBJ databases">
        <title>Genome sequence of Tepidimonas fonticaldi PL17.</title>
        <authorList>
            <person name="Pinnaka A.K."/>
        </authorList>
    </citation>
    <scope>NUCLEOTIDE SEQUENCE [LARGE SCALE GENOMIC DNA]</scope>
    <source>
        <strain evidence="3 4">PL17</strain>
    </source>
</reference>
<feature type="domain" description="Phosphoribosyltransferase" evidence="2">
    <location>
        <begin position="192"/>
        <end position="241"/>
    </location>
</feature>
<name>A0A1A6DTP0_9BURK</name>
<organism evidence="3 4">
    <name type="scientific">Tepidimonas fonticaldi</name>
    <dbReference type="NCBI Taxonomy" id="1101373"/>
    <lineage>
        <taxon>Bacteria</taxon>
        <taxon>Pseudomonadati</taxon>
        <taxon>Pseudomonadota</taxon>
        <taxon>Betaproteobacteria</taxon>
        <taxon>Burkholderiales</taxon>
        <taxon>Tepidimonas</taxon>
    </lineage>
</organism>
<dbReference type="Proteomes" id="UP000091969">
    <property type="component" value="Unassembled WGS sequence"/>
</dbReference>
<evidence type="ECO:0000313" key="3">
    <source>
        <dbReference type="EMBL" id="OBS30160.1"/>
    </source>
</evidence>
<proteinExistence type="inferred from homology"/>
<sequence length="247" mass="26815">MRSKPTTRWASGLWRALDALCPAVCEVCGRWPDGPLCPDCRHDLAPVLARCPGCALPHADPGARCEACQHDPPPWRSVVARVDFDHPWDAWIRALKSTGPPGLSGALARLWLDDPTVPTLLAHADVWLPIPLAPARLAERGYNQAWLLMQALARHLCTPPALPQGLRRAPDAPVLHHLGRRERLAQAQGLFHVPPAMRARVRGRRVLVVDDVMTTGATLHAATHALLDAGATAVDALVVARTPPPME</sequence>
<evidence type="ECO:0000256" key="1">
    <source>
        <dbReference type="ARBA" id="ARBA00008007"/>
    </source>
</evidence>
<dbReference type="PANTHER" id="PTHR47505">
    <property type="entry name" value="DNA UTILIZATION PROTEIN YHGH"/>
    <property type="match status" value="1"/>
</dbReference>
<dbReference type="OrthoDB" id="9793412at2"/>
<protein>
    <recommendedName>
        <fullName evidence="2">Phosphoribosyltransferase domain-containing protein</fullName>
    </recommendedName>
</protein>
<accession>A0A1A6DTP0</accession>
<dbReference type="AlphaFoldDB" id="A0A1A6DTP0"/>
<dbReference type="PANTHER" id="PTHR47505:SF1">
    <property type="entry name" value="DNA UTILIZATION PROTEIN YHGH"/>
    <property type="match status" value="1"/>
</dbReference>
<comment type="caution">
    <text evidence="3">The sequence shown here is derived from an EMBL/GenBank/DDBJ whole genome shotgun (WGS) entry which is preliminary data.</text>
</comment>
<gene>
    <name evidence="3" type="ORF">A9O67_09710</name>
</gene>